<dbReference type="Gene3D" id="2.40.50.100">
    <property type="match status" value="1"/>
</dbReference>
<dbReference type="PANTHER" id="PTHR30097:SF4">
    <property type="entry name" value="SLR6042 PROTEIN"/>
    <property type="match status" value="1"/>
</dbReference>
<reference evidence="3 4" key="1">
    <citation type="submission" date="2019-02" db="EMBL/GenBank/DDBJ databases">
        <title>Deep-cultivation of Planctomycetes and their phenomic and genomic characterization uncovers novel biology.</title>
        <authorList>
            <person name="Wiegand S."/>
            <person name="Jogler M."/>
            <person name="Boedeker C."/>
            <person name="Pinto D."/>
            <person name="Vollmers J."/>
            <person name="Rivas-Marin E."/>
            <person name="Kohn T."/>
            <person name="Peeters S.H."/>
            <person name="Heuer A."/>
            <person name="Rast P."/>
            <person name="Oberbeckmann S."/>
            <person name="Bunk B."/>
            <person name="Jeske O."/>
            <person name="Meyerdierks A."/>
            <person name="Storesund J.E."/>
            <person name="Kallscheuer N."/>
            <person name="Luecker S."/>
            <person name="Lage O.M."/>
            <person name="Pohl T."/>
            <person name="Merkel B.J."/>
            <person name="Hornburger P."/>
            <person name="Mueller R.-W."/>
            <person name="Bruemmer F."/>
            <person name="Labrenz M."/>
            <person name="Spormann A.M."/>
            <person name="Op den Camp H."/>
            <person name="Overmann J."/>
            <person name="Amann R."/>
            <person name="Jetten M.S.M."/>
            <person name="Mascher T."/>
            <person name="Medema M.H."/>
            <person name="Devos D.P."/>
            <person name="Kaster A.-K."/>
            <person name="Ovreas L."/>
            <person name="Rohde M."/>
            <person name="Galperin M.Y."/>
            <person name="Jogler C."/>
        </authorList>
    </citation>
    <scope>NUCLEOTIDE SEQUENCE [LARGE SCALE GENOMIC DNA]</scope>
    <source>
        <strain evidence="3 4">Spa11</strain>
    </source>
</reference>
<dbReference type="GO" id="GO:0060003">
    <property type="term" value="P:copper ion export"/>
    <property type="evidence" value="ECO:0007669"/>
    <property type="project" value="TreeGrafter"/>
</dbReference>
<evidence type="ECO:0000256" key="2">
    <source>
        <dbReference type="SAM" id="MobiDB-lite"/>
    </source>
</evidence>
<dbReference type="KEGG" id="bmei:Spa11_36040"/>
<organism evidence="3 4">
    <name type="scientific">Botrimarina mediterranea</name>
    <dbReference type="NCBI Taxonomy" id="2528022"/>
    <lineage>
        <taxon>Bacteria</taxon>
        <taxon>Pseudomonadati</taxon>
        <taxon>Planctomycetota</taxon>
        <taxon>Planctomycetia</taxon>
        <taxon>Pirellulales</taxon>
        <taxon>Lacipirellulaceae</taxon>
        <taxon>Botrimarina</taxon>
    </lineage>
</organism>
<evidence type="ECO:0000313" key="4">
    <source>
        <dbReference type="Proteomes" id="UP000316426"/>
    </source>
</evidence>
<keyword evidence="1" id="KW-0813">Transport</keyword>
<dbReference type="GO" id="GO:0030313">
    <property type="term" value="C:cell envelope"/>
    <property type="evidence" value="ECO:0007669"/>
    <property type="project" value="TreeGrafter"/>
</dbReference>
<name>A0A518KC49_9BACT</name>
<dbReference type="InterPro" id="IPR051909">
    <property type="entry name" value="MFP_Cation_Efflux"/>
</dbReference>
<dbReference type="Gene3D" id="1.10.287.470">
    <property type="entry name" value="Helix hairpin bin"/>
    <property type="match status" value="1"/>
</dbReference>
<dbReference type="PANTHER" id="PTHR30097">
    <property type="entry name" value="CATION EFFLUX SYSTEM PROTEIN CUSB"/>
    <property type="match status" value="1"/>
</dbReference>
<keyword evidence="4" id="KW-1185">Reference proteome</keyword>
<sequence length="465" mass="51292">MLRRILVTFAALCALGAAGFAAWLGYRHLRPEPAATSSAAEEQLTAAATPDGKIIVGDRAQHNLGIVSKAIETGEFWRAVTVPGMIVDRPGMSDREVVASVEGVINRILHVPGDLVEPGESLFTLRLASESLQQSQAELFKTGENLKIAEARRERLAQAGEGIPQARLIEAESEIARLKVAAQGYRQELRNRGLSDEEIGGIERGKLLSELQVTAPPLVFAGEESPTGEMLGFELQELLVDLGQQVRAGEPLCRLANHQLLAIEGRAFRDETSKLQQSLEKGWPVEVDFQEGESSGWPTAENELPIRYIDNTIDPETRTFGFRLPLENQHRVVVQGGRARLLWRFRPGQKVLLRVRVERMDGVFTLPADAVVAEGAENYVFTQNVNTFQRVSVRVLHRDRDRVVLANDGALETYERDGKQRTIAAVTLTAAAQLNRMTKTKSDGLPPGYHIHADGSLHKNEDEGR</sequence>
<feature type="region of interest" description="Disordered" evidence="2">
    <location>
        <begin position="439"/>
        <end position="465"/>
    </location>
</feature>
<gene>
    <name evidence="3" type="ORF">Spa11_36040</name>
</gene>
<dbReference type="EMBL" id="CP036349">
    <property type="protein sequence ID" value="QDV75387.1"/>
    <property type="molecule type" value="Genomic_DNA"/>
</dbReference>
<dbReference type="RefSeq" id="WP_145114619.1">
    <property type="nucleotide sequence ID" value="NZ_CP036349.1"/>
</dbReference>
<evidence type="ECO:0000313" key="3">
    <source>
        <dbReference type="EMBL" id="QDV75387.1"/>
    </source>
</evidence>
<dbReference type="AlphaFoldDB" id="A0A518KC49"/>
<proteinExistence type="predicted"/>
<dbReference type="Proteomes" id="UP000316426">
    <property type="component" value="Chromosome"/>
</dbReference>
<feature type="compositionally biased region" description="Basic and acidic residues" evidence="2">
    <location>
        <begin position="451"/>
        <end position="465"/>
    </location>
</feature>
<dbReference type="GO" id="GO:0015679">
    <property type="term" value="P:plasma membrane copper ion transport"/>
    <property type="evidence" value="ECO:0007669"/>
    <property type="project" value="TreeGrafter"/>
</dbReference>
<evidence type="ECO:0000256" key="1">
    <source>
        <dbReference type="ARBA" id="ARBA00022448"/>
    </source>
</evidence>
<protein>
    <submittedName>
        <fullName evidence="3">HlyD family secretion protein</fullName>
    </submittedName>
</protein>
<accession>A0A518KC49</accession>